<keyword evidence="2" id="KW-1185">Reference proteome</keyword>
<gene>
    <name evidence="1" type="ORF">EV187_1131</name>
</gene>
<dbReference type="EMBL" id="SGWY01000001">
    <property type="protein sequence ID" value="RZS68696.1"/>
    <property type="molecule type" value="Genomic_DNA"/>
</dbReference>
<protein>
    <submittedName>
        <fullName evidence="1">Uncharacterized protein</fullName>
    </submittedName>
</protein>
<dbReference type="AlphaFoldDB" id="A0A4Q7MK95"/>
<name>A0A4Q7MK95_9MICO</name>
<accession>A0A4Q7MK95</accession>
<comment type="caution">
    <text evidence="1">The sequence shown here is derived from an EMBL/GenBank/DDBJ whole genome shotgun (WGS) entry which is preliminary data.</text>
</comment>
<dbReference type="Proteomes" id="UP000293289">
    <property type="component" value="Unassembled WGS sequence"/>
</dbReference>
<sequence length="105" mass="11174">MAFKIDAKGVPDTDHAVVTAREVLRAIDFEDLPIDQSLLTENRAQAAADLEQRGTQVDADADAISKSVAITVLDGVRDRGLDPGHVTIGGDRYCGHDEGSRSDGN</sequence>
<evidence type="ECO:0000313" key="1">
    <source>
        <dbReference type="EMBL" id="RZS68696.1"/>
    </source>
</evidence>
<proteinExistence type="predicted"/>
<organism evidence="1 2">
    <name type="scientific">Agromyces ramosus</name>
    <dbReference type="NCBI Taxonomy" id="33879"/>
    <lineage>
        <taxon>Bacteria</taxon>
        <taxon>Bacillati</taxon>
        <taxon>Actinomycetota</taxon>
        <taxon>Actinomycetes</taxon>
        <taxon>Micrococcales</taxon>
        <taxon>Microbacteriaceae</taxon>
        <taxon>Agromyces</taxon>
    </lineage>
</organism>
<dbReference type="RefSeq" id="WP_165391111.1">
    <property type="nucleotide sequence ID" value="NZ_SGWY01000001.1"/>
</dbReference>
<evidence type="ECO:0000313" key="2">
    <source>
        <dbReference type="Proteomes" id="UP000293289"/>
    </source>
</evidence>
<reference evidence="1 2" key="1">
    <citation type="submission" date="2019-02" db="EMBL/GenBank/DDBJ databases">
        <title>Genomic Encyclopedia of Type Strains, Phase IV (KMG-IV): sequencing the most valuable type-strain genomes for metagenomic binning, comparative biology and taxonomic classification.</title>
        <authorList>
            <person name="Goeker M."/>
        </authorList>
    </citation>
    <scope>NUCLEOTIDE SEQUENCE [LARGE SCALE GENOMIC DNA]</scope>
    <source>
        <strain evidence="1 2">DSM 43045</strain>
    </source>
</reference>